<feature type="compositionally biased region" description="Basic and acidic residues" evidence="1">
    <location>
        <begin position="431"/>
        <end position="455"/>
    </location>
</feature>
<dbReference type="EMBL" id="LFYR01000744">
    <property type="protein sequence ID" value="KMZ69840.1"/>
    <property type="molecule type" value="Genomic_DNA"/>
</dbReference>
<feature type="region of interest" description="Disordered" evidence="1">
    <location>
        <begin position="170"/>
        <end position="398"/>
    </location>
</feature>
<feature type="domain" description="FCP1 homology" evidence="2">
    <location>
        <begin position="1021"/>
        <end position="1193"/>
    </location>
</feature>
<feature type="compositionally biased region" description="Basic residues" evidence="1">
    <location>
        <begin position="171"/>
        <end position="181"/>
    </location>
</feature>
<comment type="caution">
    <text evidence="3">The sequence shown here is derived from an EMBL/GenBank/DDBJ whole genome shotgun (WGS) entry which is preliminary data.</text>
</comment>
<feature type="region of interest" description="Disordered" evidence="1">
    <location>
        <begin position="756"/>
        <end position="785"/>
    </location>
</feature>
<reference evidence="4" key="1">
    <citation type="journal article" date="2016" name="Nature">
        <title>The genome of the seagrass Zostera marina reveals angiosperm adaptation to the sea.</title>
        <authorList>
            <person name="Olsen J.L."/>
            <person name="Rouze P."/>
            <person name="Verhelst B."/>
            <person name="Lin Y.-C."/>
            <person name="Bayer T."/>
            <person name="Collen J."/>
            <person name="Dattolo E."/>
            <person name="De Paoli E."/>
            <person name="Dittami S."/>
            <person name="Maumus F."/>
            <person name="Michel G."/>
            <person name="Kersting A."/>
            <person name="Lauritano C."/>
            <person name="Lohaus R."/>
            <person name="Toepel M."/>
            <person name="Tonon T."/>
            <person name="Vanneste K."/>
            <person name="Amirebrahimi M."/>
            <person name="Brakel J."/>
            <person name="Bostroem C."/>
            <person name="Chovatia M."/>
            <person name="Grimwood J."/>
            <person name="Jenkins J.W."/>
            <person name="Jueterbock A."/>
            <person name="Mraz A."/>
            <person name="Stam W.T."/>
            <person name="Tice H."/>
            <person name="Bornberg-Bauer E."/>
            <person name="Green P.J."/>
            <person name="Pearson G.A."/>
            <person name="Procaccini G."/>
            <person name="Duarte C.M."/>
            <person name="Schmutz J."/>
            <person name="Reusch T.B.H."/>
            <person name="Van de Peer Y."/>
        </authorList>
    </citation>
    <scope>NUCLEOTIDE SEQUENCE [LARGE SCALE GENOMIC DNA]</scope>
    <source>
        <strain evidence="4">cv. Finnish</strain>
    </source>
</reference>
<feature type="compositionally biased region" description="Basic and acidic residues" evidence="1">
    <location>
        <begin position="247"/>
        <end position="263"/>
    </location>
</feature>
<feature type="compositionally biased region" description="Basic residues" evidence="1">
    <location>
        <begin position="237"/>
        <end position="246"/>
    </location>
</feature>
<feature type="region of interest" description="Disordered" evidence="1">
    <location>
        <begin position="404"/>
        <end position="423"/>
    </location>
</feature>
<dbReference type="GO" id="GO:0030150">
    <property type="term" value="P:protein import into mitochondrial matrix"/>
    <property type="evidence" value="ECO:0000318"/>
    <property type="project" value="GO_Central"/>
</dbReference>
<feature type="compositionally biased region" description="Basic residues" evidence="1">
    <location>
        <begin position="61"/>
        <end position="70"/>
    </location>
</feature>
<dbReference type="AlphaFoldDB" id="A0A0K9PNN2"/>
<dbReference type="STRING" id="29655.A0A0K9PNN2"/>
<gene>
    <name evidence="3" type="ORF">ZOSMA_205G00160</name>
</gene>
<feature type="compositionally biased region" description="Basic and acidic residues" evidence="1">
    <location>
        <begin position="292"/>
        <end position="303"/>
    </location>
</feature>
<name>A0A0K9PNN2_ZOSMR</name>
<dbReference type="GO" id="GO:0005744">
    <property type="term" value="C:TIM23 mitochondrial import inner membrane translocase complex"/>
    <property type="evidence" value="ECO:0000318"/>
    <property type="project" value="GO_Central"/>
</dbReference>
<feature type="compositionally biased region" description="Basic and acidic residues" evidence="1">
    <location>
        <begin position="47"/>
        <end position="60"/>
    </location>
</feature>
<dbReference type="InterPro" id="IPR023214">
    <property type="entry name" value="HAD_sf"/>
</dbReference>
<dbReference type="InterPro" id="IPR036412">
    <property type="entry name" value="HAD-like_sf"/>
</dbReference>
<feature type="compositionally biased region" description="Basic residues" evidence="1">
    <location>
        <begin position="368"/>
        <end position="377"/>
    </location>
</feature>
<evidence type="ECO:0000256" key="1">
    <source>
        <dbReference type="SAM" id="MobiDB-lite"/>
    </source>
</evidence>
<feature type="compositionally biased region" description="Polar residues" evidence="1">
    <location>
        <begin position="404"/>
        <end position="413"/>
    </location>
</feature>
<dbReference type="Proteomes" id="UP000036987">
    <property type="component" value="Unassembled WGS sequence"/>
</dbReference>
<dbReference type="InterPro" id="IPR004274">
    <property type="entry name" value="FCP1_dom"/>
</dbReference>
<organism evidence="3 4">
    <name type="scientific">Zostera marina</name>
    <name type="common">Eelgrass</name>
    <dbReference type="NCBI Taxonomy" id="29655"/>
    <lineage>
        <taxon>Eukaryota</taxon>
        <taxon>Viridiplantae</taxon>
        <taxon>Streptophyta</taxon>
        <taxon>Embryophyta</taxon>
        <taxon>Tracheophyta</taxon>
        <taxon>Spermatophyta</taxon>
        <taxon>Magnoliopsida</taxon>
        <taxon>Liliopsida</taxon>
        <taxon>Zosteraceae</taxon>
        <taxon>Zostera</taxon>
    </lineage>
</organism>
<evidence type="ECO:0000313" key="3">
    <source>
        <dbReference type="EMBL" id="KMZ69840.1"/>
    </source>
</evidence>
<protein>
    <recommendedName>
        <fullName evidence="2">FCP1 homology domain-containing protein</fullName>
    </recommendedName>
</protein>
<feature type="compositionally biased region" description="Basic and acidic residues" evidence="1">
    <location>
        <begin position="83"/>
        <end position="93"/>
    </location>
</feature>
<feature type="compositionally biased region" description="Basic and acidic residues" evidence="1">
    <location>
        <begin position="182"/>
        <end position="195"/>
    </location>
</feature>
<evidence type="ECO:0000313" key="4">
    <source>
        <dbReference type="Proteomes" id="UP000036987"/>
    </source>
</evidence>
<accession>A0A0K9PNN2</accession>
<dbReference type="Gene3D" id="3.40.50.1000">
    <property type="entry name" value="HAD superfamily/HAD-like"/>
    <property type="match status" value="1"/>
</dbReference>
<feature type="compositionally biased region" description="Basic and acidic residues" evidence="1">
    <location>
        <begin position="414"/>
        <end position="423"/>
    </location>
</feature>
<sequence>MSKQEVVTEGSKSTGRKSKGDNLVPSPLISLQSELDGNDDNVIEDLTSIKKKVDLPESSKSKGKKSRKKLPVTGDISPLAPVKSEDDSAKEDATPIKLKEGLCETVKKKSMKDSKKIPNDKCRSHATEVISSVPTPKVPVQSEIDENDISGKEDATLKIEDKFSVSCETVKKKKRKKKNSKKLPDDKCHSHETVDINKLTSSKVPVHSEVDGSGNGPKEGVTSSKRELDLSDSIQTVKRKKRKKNDKKLLDDNCHLRSTDDISKLPNSTVPLQSELDGNDNSFKEGATSIKMEVKHPESCETVKKKKKDSKKIVDDKCHPHAIDDVSSLPSPKEPVQSEVDGNNNSPKEDGTSSKREVGLSDSIQTVKTKKRKKKNDKKLFNDNCHLHSTEDISTLSNSTVPLQSELVGNNNSSKEDATSIKIEVEHPGSCETAKNKRNDSKKIVDDKCHSHATDDVSSLPSPKDPVQSEVVGNSNSPKEECTSSKRKVDLSDSIQTVKTKKRKKKNDKKLFDGNCRSTEDISLLANPTVPLQSELDGNGNSAEEYATSSKREVDLSDSIQTVKIKKRRKKNDNKCLDDNCRSTEDISLLANSTVPLQSELDRNCNSAKEDDTSLNRKSEFAELCGKMEKKRKSSRKSADENLRAFATEMNDSGLQSSKVVSSILQVKPVEDTFLMDNLKTPINDMRSNDSKERLLDVESTHVYSRKRKKRENEERKEECAHPCTLDHDHQLNSSLLADQNAVSLNRAHVDSTKTLSFQDEERETGSQEINARKKKRNKRQEMTSSDCTLHFEHAYNISMQESGIPISNCNQTLAESVNLDCDNIVAPSFVCEDSATKVLKTYKRKNRKIEEKNEEIIPPTDGKSDTDPGLISSIHANQNAISIPSVDAAITSVDHDNKWVNNELKTCVGASSVDKSSSFFKEVTDYTGSLKLRNDRSLDQIITKNDLNTNVKDSDHVGTSIDNLTNANDPKFQDGGNSLGDMKTCILQTQQNGDEFSSVIGKEHVVPLIEEPIALGKLNTVQQKKLLVLDVNGVLGDVVFATQQPNREYIRISGKSVFKRPYCDEFLKFCFETFDVGVWSSRKNYNLNPALRFLMGNRMRDLLFCWDQMKCTRTGYNTIEDRKKPLVLKELDLLWKRGRYSPSNTLLVDDSPYKAICNPPHTAIFPYPYDYQNLVDNSLGPGGDLRVYLEGLAASDNVQEYVEKHPFGQKAITEKDPDWLYYKKIIDKINSEKVNW</sequence>
<feature type="compositionally biased region" description="Basic residues" evidence="1">
    <location>
        <begin position="499"/>
        <end position="508"/>
    </location>
</feature>
<dbReference type="InterPro" id="IPR050365">
    <property type="entry name" value="TIM50"/>
</dbReference>
<feature type="region of interest" description="Disordered" evidence="1">
    <location>
        <begin position="109"/>
        <end position="153"/>
    </location>
</feature>
<feature type="compositionally biased region" description="Basic and acidic residues" evidence="1">
    <location>
        <begin position="478"/>
        <end position="491"/>
    </location>
</feature>
<dbReference type="PROSITE" id="PS50969">
    <property type="entry name" value="FCP1"/>
    <property type="match status" value="1"/>
</dbReference>
<feature type="compositionally biased region" description="Basic and acidic residues" evidence="1">
    <location>
        <begin position="109"/>
        <end position="126"/>
    </location>
</feature>
<evidence type="ECO:0000259" key="2">
    <source>
        <dbReference type="PROSITE" id="PS50969"/>
    </source>
</evidence>
<dbReference type="OrthoDB" id="1711508at2759"/>
<feature type="region of interest" description="Disordered" evidence="1">
    <location>
        <begin position="431"/>
        <end position="512"/>
    </location>
</feature>
<feature type="compositionally biased region" description="Basic and acidic residues" evidence="1">
    <location>
        <begin position="347"/>
        <end position="359"/>
    </location>
</feature>
<dbReference type="PANTHER" id="PTHR12210">
    <property type="entry name" value="DULLARD PROTEIN PHOSPHATASE"/>
    <property type="match status" value="1"/>
</dbReference>
<feature type="compositionally biased region" description="Polar residues" evidence="1">
    <location>
        <begin position="1"/>
        <end position="13"/>
    </location>
</feature>
<dbReference type="SUPFAM" id="SSF56784">
    <property type="entry name" value="HAD-like"/>
    <property type="match status" value="1"/>
</dbReference>
<feature type="compositionally biased region" description="Basic and acidic residues" evidence="1">
    <location>
        <begin position="378"/>
        <end position="391"/>
    </location>
</feature>
<proteinExistence type="predicted"/>
<feature type="compositionally biased region" description="Basic and acidic residues" evidence="1">
    <location>
        <begin position="311"/>
        <end position="324"/>
    </location>
</feature>
<dbReference type="Pfam" id="PF03031">
    <property type="entry name" value="NIF"/>
    <property type="match status" value="1"/>
</dbReference>
<dbReference type="SMART" id="SM00577">
    <property type="entry name" value="CPDc"/>
    <property type="match status" value="1"/>
</dbReference>
<keyword evidence="4" id="KW-1185">Reference proteome</keyword>
<feature type="region of interest" description="Disordered" evidence="1">
    <location>
        <begin position="1"/>
        <end position="93"/>
    </location>
</feature>